<feature type="compositionally biased region" description="Basic and acidic residues" evidence="1">
    <location>
        <begin position="92"/>
        <end position="101"/>
    </location>
</feature>
<accession>A0A7J6SA37</accession>
<gene>
    <name evidence="2" type="ORF">FOZ63_018397</name>
</gene>
<evidence type="ECO:0000256" key="1">
    <source>
        <dbReference type="SAM" id="MobiDB-lite"/>
    </source>
</evidence>
<sequence>MMEAAHAARTRLSPDHIPPHLAGYTVVLSGSTPASVIIGEGVLFNVPGHDILVQEESVPNTWTQLDRHRPSGSLGCGITEGHVKQRKPRPAIIDKRKYTRA</sequence>
<organism evidence="2 3">
    <name type="scientific">Perkinsus olseni</name>
    <name type="common">Perkinsus atlanticus</name>
    <dbReference type="NCBI Taxonomy" id="32597"/>
    <lineage>
        <taxon>Eukaryota</taxon>
        <taxon>Sar</taxon>
        <taxon>Alveolata</taxon>
        <taxon>Perkinsozoa</taxon>
        <taxon>Perkinsea</taxon>
        <taxon>Perkinsida</taxon>
        <taxon>Perkinsidae</taxon>
        <taxon>Perkinsus</taxon>
    </lineage>
</organism>
<comment type="caution">
    <text evidence="2">The sequence shown here is derived from an EMBL/GenBank/DDBJ whole genome shotgun (WGS) entry which is preliminary data.</text>
</comment>
<keyword evidence="3" id="KW-1185">Reference proteome</keyword>
<evidence type="ECO:0000313" key="3">
    <source>
        <dbReference type="Proteomes" id="UP000553632"/>
    </source>
</evidence>
<proteinExistence type="predicted"/>
<evidence type="ECO:0000313" key="2">
    <source>
        <dbReference type="EMBL" id="KAF4729824.1"/>
    </source>
</evidence>
<reference evidence="2 3" key="1">
    <citation type="submission" date="2020-04" db="EMBL/GenBank/DDBJ databases">
        <title>Perkinsus olseni comparative genomics.</title>
        <authorList>
            <person name="Bogema D.R."/>
        </authorList>
    </citation>
    <scope>NUCLEOTIDE SEQUENCE [LARGE SCALE GENOMIC DNA]</scope>
    <source>
        <strain evidence="2 3">ATCC PRA-207</strain>
    </source>
</reference>
<dbReference type="AlphaFoldDB" id="A0A7J6SA37"/>
<feature type="region of interest" description="Disordered" evidence="1">
    <location>
        <begin position="63"/>
        <end position="101"/>
    </location>
</feature>
<dbReference type="EMBL" id="JABANO010019667">
    <property type="protein sequence ID" value="KAF4729824.1"/>
    <property type="molecule type" value="Genomic_DNA"/>
</dbReference>
<dbReference type="Proteomes" id="UP000553632">
    <property type="component" value="Unassembled WGS sequence"/>
</dbReference>
<name>A0A7J6SA37_PEROL</name>
<protein>
    <submittedName>
        <fullName evidence="2">Uncharacterized protein</fullName>
    </submittedName>
</protein>